<feature type="transmembrane region" description="Helical" evidence="10">
    <location>
        <begin position="229"/>
        <end position="253"/>
    </location>
</feature>
<dbReference type="GO" id="GO:0015385">
    <property type="term" value="F:sodium:proton antiporter activity"/>
    <property type="evidence" value="ECO:0007669"/>
    <property type="project" value="InterPro"/>
</dbReference>
<accession>C7MPC6</accession>
<evidence type="ECO:0000256" key="1">
    <source>
        <dbReference type="ARBA" id="ARBA00004651"/>
    </source>
</evidence>
<dbReference type="GO" id="GO:0098719">
    <property type="term" value="P:sodium ion import across plasma membrane"/>
    <property type="evidence" value="ECO:0007669"/>
    <property type="project" value="TreeGrafter"/>
</dbReference>
<comment type="function">
    <text evidence="10">Na(+)/H(+) antiporter that extrudes sodium in exchange for external protons.</text>
</comment>
<keyword evidence="7 10" id="KW-0406">Ion transport</keyword>
<protein>
    <submittedName>
        <fullName evidence="13">Na+ antiporter</fullName>
    </submittedName>
</protein>
<feature type="coiled-coil region" evidence="11">
    <location>
        <begin position="473"/>
        <end position="507"/>
    </location>
</feature>
<feature type="transmembrane region" description="Helical" evidence="10">
    <location>
        <begin position="393"/>
        <end position="409"/>
    </location>
</feature>
<comment type="similarity">
    <text evidence="10">Belongs to the monovalent cation:proton antiporter 1 (CPA1) transporter (TC 2.A.36) family.</text>
</comment>
<keyword evidence="8 10" id="KW-0472">Membrane</keyword>
<evidence type="ECO:0000259" key="12">
    <source>
        <dbReference type="Pfam" id="PF00999"/>
    </source>
</evidence>
<gene>
    <name evidence="13" type="ordered locus">Ccur_10750</name>
</gene>
<dbReference type="EMBL" id="CP001682">
    <property type="protein sequence ID" value="ACU94766.1"/>
    <property type="molecule type" value="Genomic_DNA"/>
</dbReference>
<evidence type="ECO:0000256" key="4">
    <source>
        <dbReference type="ARBA" id="ARBA00022692"/>
    </source>
</evidence>
<dbReference type="PANTHER" id="PTHR10110">
    <property type="entry name" value="SODIUM/HYDROGEN EXCHANGER"/>
    <property type="match status" value="1"/>
</dbReference>
<dbReference type="KEGG" id="ccu:Ccur_10750"/>
<comment type="subcellular location">
    <subcellularLocation>
        <location evidence="1 10">Cell membrane</location>
        <topology evidence="1 10">Multi-pass membrane protein</topology>
    </subcellularLocation>
</comment>
<dbReference type="Gene3D" id="6.10.140.1330">
    <property type="match status" value="1"/>
</dbReference>
<dbReference type="InterPro" id="IPR006153">
    <property type="entry name" value="Cation/H_exchanger_TM"/>
</dbReference>
<dbReference type="GO" id="GO:0051453">
    <property type="term" value="P:regulation of intracellular pH"/>
    <property type="evidence" value="ECO:0007669"/>
    <property type="project" value="TreeGrafter"/>
</dbReference>
<comment type="caution">
    <text evidence="10">Lacks conserved residue(s) required for the propagation of feature annotation.</text>
</comment>
<feature type="transmembrane region" description="Helical" evidence="10">
    <location>
        <begin position="313"/>
        <end position="337"/>
    </location>
</feature>
<keyword evidence="3 10" id="KW-1003">Cell membrane</keyword>
<reference evidence="13 14" key="1">
    <citation type="journal article" date="2009" name="Stand. Genomic Sci.">
        <title>Complete genome sequence of Cryptobacterium curtum type strain (12-3).</title>
        <authorList>
            <person name="Mavrommatis K."/>
            <person name="Pukall R."/>
            <person name="Rohde C."/>
            <person name="Chen F."/>
            <person name="Sims D."/>
            <person name="Brettin T."/>
            <person name="Kuske C."/>
            <person name="Detter J.C."/>
            <person name="Han C."/>
            <person name="Lapidus A."/>
            <person name="Copeland A."/>
            <person name="Glavina Del Rio T."/>
            <person name="Nolan M."/>
            <person name="Lucas S."/>
            <person name="Tice H."/>
            <person name="Cheng J.F."/>
            <person name="Bruce D."/>
            <person name="Goodwin L."/>
            <person name="Pitluck S."/>
            <person name="Ovchinnikova G."/>
            <person name="Pati A."/>
            <person name="Ivanova N."/>
            <person name="Chen A."/>
            <person name="Palaniappan K."/>
            <person name="Chain P."/>
            <person name="D'haeseleer P."/>
            <person name="Goker M."/>
            <person name="Bristow J."/>
            <person name="Eisen J.A."/>
            <person name="Markowitz V."/>
            <person name="Hugenholtz P."/>
            <person name="Rohde M."/>
            <person name="Klenk H.P."/>
            <person name="Kyrpides N.C."/>
        </authorList>
    </citation>
    <scope>NUCLEOTIDE SEQUENCE [LARGE SCALE GENOMIC DNA]</scope>
    <source>
        <strain evidence="14">ATCC 700683 / DSM 15641 / 12-3</strain>
    </source>
</reference>
<evidence type="ECO:0000256" key="2">
    <source>
        <dbReference type="ARBA" id="ARBA00022448"/>
    </source>
</evidence>
<dbReference type="eggNOG" id="COG0025">
    <property type="taxonomic scope" value="Bacteria"/>
</dbReference>
<dbReference type="InterPro" id="IPR004705">
    <property type="entry name" value="Cation/H_exchanger_CPA1_bac"/>
</dbReference>
<evidence type="ECO:0000256" key="11">
    <source>
        <dbReference type="SAM" id="Coils"/>
    </source>
</evidence>
<dbReference type="PANTHER" id="PTHR10110:SF86">
    <property type="entry name" value="SODIUM_HYDROGEN EXCHANGER 7"/>
    <property type="match status" value="1"/>
</dbReference>
<keyword evidence="5 10" id="KW-1133">Transmembrane helix</keyword>
<name>C7MPC6_CRYCD</name>
<dbReference type="RefSeq" id="WP_012803451.1">
    <property type="nucleotide sequence ID" value="NC_013170.1"/>
</dbReference>
<sequence length="770" mass="83828">METFELVLILLACVILSAVLDQVVRRVSLPLAQIAIGLIAALILPAVNEVYIESELFLVLFIAPLLFNEAREANIRALWTNKGSILSLAIGLVLATVLVVGFTLNWIVPSIPLAAAFALAAALGPTDAAAVGALGSQVNLSRRQSTLLSGESLINDASGVVSFQFAIAAVTTGAFSASEAGGTFLVLFVGGIVAGLLFGFIATATSRILRRSGVENTTVHVLYEVFTPFIVFLLAEALDVSGILAVVAAGLVMSDRSPRLVSTDLARQSMVSNSFWEVIVFLINGVIFVMLGMQLPQAVSPTLNGDFSFFELVGLVVGITFLVVLCRFLWIAAMELIHRDEETGERGITHIRNALKNALVMTIAGPKGAVTLSIIFTIPYTLDNGVLFPARDFLIFLAAGVILLTLLLADTTLPRLIPKDDDAAADDDRALRRATIEVLERTIQKLRSWQVEHADSEYTPALRLTIMRYRTRLVRERMELDQCGAALRELNDEVHEKQRAMMNELESSIKEDSSLSFKERTTYQAMFNGIRRSIGYTQSARVGSRVHVIIGLLGIAARRRQHYGEEMNSSDEQLYYIACLYAIELEQAAIDYLEEVIASSSLASGNLKAEVRADAKTAVEVGSDSRGGSTLQLDAQEKAEVQTDTITEIESPADTAAGAQNNTRAAAARVLINEHRAAIESLESRISQRQTLVSDMLNDSTGDQPAEVGGTSFAEQFGQARKYADQVDAYVLDIELDEIRHLRNEGKITDNVARELRKNVHLLQMSLDTE</sequence>
<evidence type="ECO:0000256" key="6">
    <source>
        <dbReference type="ARBA" id="ARBA00023053"/>
    </source>
</evidence>
<dbReference type="AlphaFoldDB" id="C7MPC6"/>
<evidence type="ECO:0000256" key="5">
    <source>
        <dbReference type="ARBA" id="ARBA00022989"/>
    </source>
</evidence>
<evidence type="ECO:0000313" key="13">
    <source>
        <dbReference type="EMBL" id="ACU94766.1"/>
    </source>
</evidence>
<dbReference type="GO" id="GO:0015386">
    <property type="term" value="F:potassium:proton antiporter activity"/>
    <property type="evidence" value="ECO:0007669"/>
    <property type="project" value="TreeGrafter"/>
</dbReference>
<organism evidence="13 14">
    <name type="scientific">Cryptobacterium curtum (strain ATCC 700683 / DSM 15641 / CCUG 43107 / 12-3)</name>
    <dbReference type="NCBI Taxonomy" id="469378"/>
    <lineage>
        <taxon>Bacteria</taxon>
        <taxon>Bacillati</taxon>
        <taxon>Actinomycetota</taxon>
        <taxon>Coriobacteriia</taxon>
        <taxon>Eggerthellales</taxon>
        <taxon>Eggerthellaceae</taxon>
        <taxon>Cryptobacterium</taxon>
    </lineage>
</organism>
<dbReference type="InterPro" id="IPR018422">
    <property type="entry name" value="Cation/H_exchanger_CPA1"/>
</dbReference>
<dbReference type="Pfam" id="PF00999">
    <property type="entry name" value="Na_H_Exchanger"/>
    <property type="match status" value="1"/>
</dbReference>
<dbReference type="NCBIfam" id="TIGR00831">
    <property type="entry name" value="a_cpa1"/>
    <property type="match status" value="1"/>
</dbReference>
<feature type="transmembrane region" description="Helical" evidence="10">
    <location>
        <begin position="113"/>
        <end position="134"/>
    </location>
</feature>
<evidence type="ECO:0000256" key="7">
    <source>
        <dbReference type="ARBA" id="ARBA00023065"/>
    </source>
</evidence>
<feature type="transmembrane region" description="Helical" evidence="10">
    <location>
        <begin position="358"/>
        <end position="381"/>
    </location>
</feature>
<keyword evidence="9 10" id="KW-0739">Sodium transport</keyword>
<evidence type="ECO:0000256" key="8">
    <source>
        <dbReference type="ARBA" id="ARBA00023136"/>
    </source>
</evidence>
<feature type="transmembrane region" description="Helical" evidence="10">
    <location>
        <begin position="184"/>
        <end position="209"/>
    </location>
</feature>
<feature type="transmembrane region" description="Helical" evidence="10">
    <location>
        <begin position="31"/>
        <end position="52"/>
    </location>
</feature>
<feature type="transmembrane region" description="Helical" evidence="10">
    <location>
        <begin position="85"/>
        <end position="107"/>
    </location>
</feature>
<keyword evidence="14" id="KW-1185">Reference proteome</keyword>
<keyword evidence="6 10" id="KW-0915">Sodium</keyword>
<keyword evidence="10" id="KW-0050">Antiport</keyword>
<feature type="transmembrane region" description="Helical" evidence="10">
    <location>
        <begin position="274"/>
        <end position="293"/>
    </location>
</feature>
<evidence type="ECO:0000256" key="10">
    <source>
        <dbReference type="RuleBase" id="RU366002"/>
    </source>
</evidence>
<dbReference type="GO" id="GO:0005886">
    <property type="term" value="C:plasma membrane"/>
    <property type="evidence" value="ECO:0007669"/>
    <property type="project" value="UniProtKB-SubCell"/>
</dbReference>
<feature type="domain" description="Cation/H+ exchanger transmembrane" evidence="12">
    <location>
        <begin position="24"/>
        <end position="416"/>
    </location>
</feature>
<evidence type="ECO:0000256" key="3">
    <source>
        <dbReference type="ARBA" id="ARBA00022475"/>
    </source>
</evidence>
<keyword evidence="4 10" id="KW-0812">Transmembrane</keyword>
<evidence type="ECO:0000313" key="14">
    <source>
        <dbReference type="Proteomes" id="UP000000954"/>
    </source>
</evidence>
<evidence type="ECO:0000256" key="9">
    <source>
        <dbReference type="ARBA" id="ARBA00023201"/>
    </source>
</evidence>
<dbReference type="HOGENOM" id="CLU_005912_6_2_11"/>
<keyword evidence="11" id="KW-0175">Coiled coil</keyword>
<dbReference type="Proteomes" id="UP000000954">
    <property type="component" value="Chromosome"/>
</dbReference>
<keyword evidence="2 10" id="KW-0813">Transport</keyword>
<proteinExistence type="inferred from homology"/>